<dbReference type="EMBL" id="LZPO01099512">
    <property type="protein sequence ID" value="OBS63515.1"/>
    <property type="molecule type" value="Genomic_DNA"/>
</dbReference>
<name>A0A1A6GCM0_NEOLE</name>
<proteinExistence type="predicted"/>
<accession>A0A1A6GCM0</accession>
<gene>
    <name evidence="1" type="ORF">A6R68_07923</name>
</gene>
<keyword evidence="2" id="KW-1185">Reference proteome</keyword>
<comment type="caution">
    <text evidence="1">The sequence shown here is derived from an EMBL/GenBank/DDBJ whole genome shotgun (WGS) entry which is preliminary data.</text>
</comment>
<dbReference type="Proteomes" id="UP000092124">
    <property type="component" value="Unassembled WGS sequence"/>
</dbReference>
<evidence type="ECO:0000313" key="2">
    <source>
        <dbReference type="Proteomes" id="UP000092124"/>
    </source>
</evidence>
<evidence type="ECO:0000313" key="1">
    <source>
        <dbReference type="EMBL" id="OBS63515.1"/>
    </source>
</evidence>
<organism evidence="1 2">
    <name type="scientific">Neotoma lepida</name>
    <name type="common">Desert woodrat</name>
    <dbReference type="NCBI Taxonomy" id="56216"/>
    <lineage>
        <taxon>Eukaryota</taxon>
        <taxon>Metazoa</taxon>
        <taxon>Chordata</taxon>
        <taxon>Craniata</taxon>
        <taxon>Vertebrata</taxon>
        <taxon>Euteleostomi</taxon>
        <taxon>Mammalia</taxon>
        <taxon>Eutheria</taxon>
        <taxon>Euarchontoglires</taxon>
        <taxon>Glires</taxon>
        <taxon>Rodentia</taxon>
        <taxon>Myomorpha</taxon>
        <taxon>Muroidea</taxon>
        <taxon>Cricetidae</taxon>
        <taxon>Neotominae</taxon>
        <taxon>Neotoma</taxon>
    </lineage>
</organism>
<sequence>MAVGVGEGVRKGVGQLAQSGTFLLDISDDMPSQAQLVMGLQLLTSTFLLLSHGHRPTGGELAPVVVDGGGVVRLGGLLACTYATLAIPRITRRCGPPGAWPLGRPPVGPFVGYILLHPAFSPASQVPSRWP</sequence>
<protein>
    <submittedName>
        <fullName evidence="1">Uncharacterized protein</fullName>
    </submittedName>
</protein>
<dbReference type="AlphaFoldDB" id="A0A1A6GCM0"/>
<reference evidence="1 2" key="1">
    <citation type="submission" date="2016-06" db="EMBL/GenBank/DDBJ databases">
        <title>The Draft Genome Sequence and Annotation of the Desert Woodrat Neotoma lepida.</title>
        <authorList>
            <person name="Campbell M."/>
            <person name="Oakeson K.F."/>
            <person name="Yandell M."/>
            <person name="Halpert J.R."/>
            <person name="Dearing D."/>
        </authorList>
    </citation>
    <scope>NUCLEOTIDE SEQUENCE [LARGE SCALE GENOMIC DNA]</scope>
    <source>
        <strain evidence="1">417</strain>
        <tissue evidence="1">Liver</tissue>
    </source>
</reference>